<comment type="function">
    <text evidence="1">Required for respiratory activity and maintenance and expression of the mitochondrial genome.</text>
</comment>
<dbReference type="Pfam" id="PF17068">
    <property type="entry name" value="RRG8"/>
    <property type="match status" value="1"/>
</dbReference>
<name>A0ABX6EYA1_KLUMA</name>
<accession>A0ABX6EYA1</accession>
<proteinExistence type="inferred from homology"/>
<evidence type="ECO:0000256" key="3">
    <source>
        <dbReference type="ARBA" id="ARBA00006716"/>
    </source>
</evidence>
<comment type="subcellular location">
    <subcellularLocation>
        <location evidence="2">Mitochondrion</location>
    </subcellularLocation>
</comment>
<keyword evidence="5" id="KW-0496">Mitochondrion</keyword>
<dbReference type="Proteomes" id="UP000422736">
    <property type="component" value="Chromosome 5"/>
</dbReference>
<organism evidence="6 7">
    <name type="scientific">Kluyveromyces marxianus</name>
    <name type="common">Yeast</name>
    <name type="synonym">Candida kefyr</name>
    <dbReference type="NCBI Taxonomy" id="4911"/>
    <lineage>
        <taxon>Eukaryota</taxon>
        <taxon>Fungi</taxon>
        <taxon>Dikarya</taxon>
        <taxon>Ascomycota</taxon>
        <taxon>Saccharomycotina</taxon>
        <taxon>Saccharomycetes</taxon>
        <taxon>Saccharomycetales</taxon>
        <taxon>Saccharomycetaceae</taxon>
        <taxon>Kluyveromyces</taxon>
    </lineage>
</organism>
<sequence length="281" mass="32356">MTKDWKQFLVSRGRKFTKKKLEAPKVQSPLLTNFHQWAGKKRLFEFNDPDEVSKVLGNDSWGVSKNLFANILASPMRTDMSKRIKLPRELLIQIKLEPIKNGTNEGKLVALRPQLEISKSGNNSYICNSLRFLQGKRASLGQLVPNSVHSSNTYTLNMNEILMDKRLFTEKHKQDLSECITTLLESLCERTDKENVPVTVEDWDVILTYDEKSNNDIELVKLKHLPSVPTVIILNLKLLDNDSIGRLINDRLRNHDIGVVLKFLKDERLIKLVYSLLNFSR</sequence>
<evidence type="ECO:0000313" key="7">
    <source>
        <dbReference type="Proteomes" id="UP000422736"/>
    </source>
</evidence>
<evidence type="ECO:0000256" key="1">
    <source>
        <dbReference type="ARBA" id="ARBA00003548"/>
    </source>
</evidence>
<evidence type="ECO:0000313" key="6">
    <source>
        <dbReference type="EMBL" id="QGN16806.1"/>
    </source>
</evidence>
<comment type="similarity">
    <text evidence="3">Belongs to the RRG8 family.</text>
</comment>
<reference evidence="6 7" key="1">
    <citation type="submission" date="2016-03" db="EMBL/GenBank/DDBJ databases">
        <title>How can Kluyveromyces marxianus grow so fast - potential evolutionary course in Saccharomyces Complex revealed by comparative genomics.</title>
        <authorList>
            <person name="Mo W."/>
            <person name="Lu W."/>
            <person name="Yang X."/>
            <person name="Qi J."/>
            <person name="Lv H."/>
        </authorList>
    </citation>
    <scope>NUCLEOTIDE SEQUENCE [LARGE SCALE GENOMIC DNA]</scope>
    <source>
        <strain evidence="6 7">FIM1</strain>
    </source>
</reference>
<keyword evidence="7" id="KW-1185">Reference proteome</keyword>
<dbReference type="InterPro" id="IPR031415">
    <property type="entry name" value="Rrg8"/>
</dbReference>
<gene>
    <name evidence="6" type="primary">RRG8</name>
    <name evidence="6" type="ORF">FIM1_3530</name>
</gene>
<evidence type="ECO:0000256" key="2">
    <source>
        <dbReference type="ARBA" id="ARBA00004173"/>
    </source>
</evidence>
<dbReference type="EMBL" id="CP015058">
    <property type="protein sequence ID" value="QGN16806.1"/>
    <property type="molecule type" value="Genomic_DNA"/>
</dbReference>
<evidence type="ECO:0000256" key="5">
    <source>
        <dbReference type="ARBA" id="ARBA00023128"/>
    </source>
</evidence>
<evidence type="ECO:0000256" key="4">
    <source>
        <dbReference type="ARBA" id="ARBA00013944"/>
    </source>
</evidence>
<protein>
    <recommendedName>
        <fullName evidence="4">Required for respiratory growth protein 8, mitochondrial</fullName>
    </recommendedName>
</protein>